<dbReference type="Pfam" id="PF22936">
    <property type="entry name" value="Pol_BBD"/>
    <property type="match status" value="1"/>
</dbReference>
<dbReference type="GO" id="GO:0008270">
    <property type="term" value="F:zinc ion binding"/>
    <property type="evidence" value="ECO:0007669"/>
    <property type="project" value="UniProtKB-KW"/>
</dbReference>
<dbReference type="InterPro" id="IPR054722">
    <property type="entry name" value="PolX-like_BBD"/>
</dbReference>
<dbReference type="RefSeq" id="XP_012567732.1">
    <property type="nucleotide sequence ID" value="XM_012712278.1"/>
</dbReference>
<feature type="domain" description="CCHC-type" evidence="3">
    <location>
        <begin position="126"/>
        <end position="139"/>
    </location>
</feature>
<dbReference type="InterPro" id="IPR001878">
    <property type="entry name" value="Znf_CCHC"/>
</dbReference>
<evidence type="ECO:0000313" key="4">
    <source>
        <dbReference type="Proteomes" id="UP000087171"/>
    </source>
</evidence>
<keyword evidence="1" id="KW-0863">Zinc-finger</keyword>
<feature type="compositionally biased region" description="Acidic residues" evidence="2">
    <location>
        <begin position="70"/>
        <end position="83"/>
    </location>
</feature>
<dbReference type="InterPro" id="IPR036875">
    <property type="entry name" value="Znf_CCHC_sf"/>
</dbReference>
<dbReference type="Proteomes" id="UP000087171">
    <property type="component" value="Unplaced"/>
</dbReference>
<dbReference type="GO" id="GO:0003676">
    <property type="term" value="F:nucleic acid binding"/>
    <property type="evidence" value="ECO:0007669"/>
    <property type="project" value="InterPro"/>
</dbReference>
<evidence type="ECO:0000259" key="3">
    <source>
        <dbReference type="PROSITE" id="PS50158"/>
    </source>
</evidence>
<sequence length="426" mass="48772">MRCLTREWQPKITAIAESKDLAKMTIATLFGKLREHEMELHRLDVSEQSNRKRKGLSLKAQTHKEKSEPDTDDSESESEEEPEIGMLVRKFKKFLKKKGSQSRKPPNSKTKGFSKSDTNDSKVITCYECGKTGHIRSECFKLQNRNKLVKAKGKDQQPSTKRAYIAWNDNDEESSKDLEDEEANLCLMANTDLDSDSEVSITSNPSYDELHDAFNELHAEHVKVVKQLICTKKMLEKQCMMCEEIKKDYKLLEDMNEHLKKESCAKQTSCTELERKVVSLKSDLAKFASSKNNLNVLLGNQRNHYEKSGIGYRQNKNAKQNHKFVKSKQMHDIFIKPTHKSLSAFSCKILGIGDIGSKSTAVIKDVLYVKGLKHNLLSISQLCDKGFQVHFTSQSCALEHREDKNMKLNQIQQNQMKQFLQLTLST</sequence>
<evidence type="ECO:0000256" key="2">
    <source>
        <dbReference type="SAM" id="MobiDB-lite"/>
    </source>
</evidence>
<feature type="region of interest" description="Disordered" evidence="2">
    <location>
        <begin position="41"/>
        <end position="83"/>
    </location>
</feature>
<proteinExistence type="predicted"/>
<evidence type="ECO:0000313" key="5">
    <source>
        <dbReference type="RefSeq" id="XP_012567732.1"/>
    </source>
</evidence>
<gene>
    <name evidence="5" type="primary">LOC105851424</name>
</gene>
<dbReference type="SMART" id="SM00343">
    <property type="entry name" value="ZnF_C2HC"/>
    <property type="match status" value="1"/>
</dbReference>
<feature type="compositionally biased region" description="Polar residues" evidence="2">
    <location>
        <begin position="102"/>
        <end position="116"/>
    </location>
</feature>
<dbReference type="PROSITE" id="PS50158">
    <property type="entry name" value="ZF_CCHC"/>
    <property type="match status" value="1"/>
</dbReference>
<organism evidence="4 5">
    <name type="scientific">Cicer arietinum</name>
    <name type="common">Chickpea</name>
    <name type="synonym">Garbanzo</name>
    <dbReference type="NCBI Taxonomy" id="3827"/>
    <lineage>
        <taxon>Eukaryota</taxon>
        <taxon>Viridiplantae</taxon>
        <taxon>Streptophyta</taxon>
        <taxon>Embryophyta</taxon>
        <taxon>Tracheophyta</taxon>
        <taxon>Spermatophyta</taxon>
        <taxon>Magnoliopsida</taxon>
        <taxon>eudicotyledons</taxon>
        <taxon>Gunneridae</taxon>
        <taxon>Pentapetalae</taxon>
        <taxon>rosids</taxon>
        <taxon>fabids</taxon>
        <taxon>Fabales</taxon>
        <taxon>Fabaceae</taxon>
        <taxon>Papilionoideae</taxon>
        <taxon>50 kb inversion clade</taxon>
        <taxon>NPAAA clade</taxon>
        <taxon>Hologalegina</taxon>
        <taxon>IRL clade</taxon>
        <taxon>Cicereae</taxon>
        <taxon>Cicer</taxon>
    </lineage>
</organism>
<dbReference type="SUPFAM" id="SSF57756">
    <property type="entry name" value="Retrovirus zinc finger-like domains"/>
    <property type="match status" value="1"/>
</dbReference>
<dbReference type="OrthoDB" id="1932348at2759"/>
<keyword evidence="4" id="KW-1185">Reference proteome</keyword>
<evidence type="ECO:0000256" key="1">
    <source>
        <dbReference type="PROSITE-ProRule" id="PRU00047"/>
    </source>
</evidence>
<dbReference type="AlphaFoldDB" id="A0A1S3DW82"/>
<accession>A0A1S3DW82</accession>
<feature type="region of interest" description="Disordered" evidence="2">
    <location>
        <begin position="95"/>
        <end position="118"/>
    </location>
</feature>
<reference evidence="5" key="1">
    <citation type="submission" date="2025-08" db="UniProtKB">
        <authorList>
            <consortium name="RefSeq"/>
        </authorList>
    </citation>
    <scope>IDENTIFICATION</scope>
    <source>
        <tissue evidence="5">Etiolated seedlings</tissue>
    </source>
</reference>
<name>A0A1S3DW82_CICAR</name>
<dbReference type="Pfam" id="PF00098">
    <property type="entry name" value="zf-CCHC"/>
    <property type="match status" value="1"/>
</dbReference>
<keyword evidence="1" id="KW-0479">Metal-binding</keyword>
<dbReference type="PaxDb" id="3827-XP_004513616.1"/>
<keyword evidence="1" id="KW-0862">Zinc</keyword>
<protein>
    <submittedName>
        <fullName evidence="5">Uncharacterized protein LOC105851424</fullName>
    </submittedName>
</protein>